<dbReference type="EMBL" id="JASPKY010000396">
    <property type="protein sequence ID" value="KAK9702270.1"/>
    <property type="molecule type" value="Genomic_DNA"/>
</dbReference>
<organism evidence="1 2">
    <name type="scientific">Popillia japonica</name>
    <name type="common">Japanese beetle</name>
    <dbReference type="NCBI Taxonomy" id="7064"/>
    <lineage>
        <taxon>Eukaryota</taxon>
        <taxon>Metazoa</taxon>
        <taxon>Ecdysozoa</taxon>
        <taxon>Arthropoda</taxon>
        <taxon>Hexapoda</taxon>
        <taxon>Insecta</taxon>
        <taxon>Pterygota</taxon>
        <taxon>Neoptera</taxon>
        <taxon>Endopterygota</taxon>
        <taxon>Coleoptera</taxon>
        <taxon>Polyphaga</taxon>
        <taxon>Scarabaeiformia</taxon>
        <taxon>Scarabaeidae</taxon>
        <taxon>Rutelinae</taxon>
        <taxon>Popillia</taxon>
    </lineage>
</organism>
<proteinExistence type="predicted"/>
<dbReference type="PANTHER" id="PTHR47331">
    <property type="entry name" value="PHD-TYPE DOMAIN-CONTAINING PROTEIN"/>
    <property type="match status" value="1"/>
</dbReference>
<dbReference type="AlphaFoldDB" id="A0AAW1JF21"/>
<sequence>MHQCRALLDSGAMSNFVTNDLCEKLNLNLQRAHYAVTGVGKAMSNIQFTTNLKLSSSDNSFSQSIECLVLSQITPNLPVVSFNRKILEIPENLALADPNFNKSAPIDLLLGSSTCWEFLCTAKVQLGDSKIFLHETKLGWIIAGGMHDRNQTFNTVQCFSAYADINTVDNNLVNFWNIEELNVKNSFSESEQFGETHFKNTYRHDQYGRFIKLWEVKLAWDDPILQSLLHDWLTVREGLKFLDTIKIPRQVTVPNCSYLELHGFADSSEV</sequence>
<dbReference type="InterPro" id="IPR008042">
    <property type="entry name" value="Retrotrans_Pao"/>
</dbReference>
<dbReference type="Gene3D" id="2.40.70.10">
    <property type="entry name" value="Acid Proteases"/>
    <property type="match status" value="1"/>
</dbReference>
<evidence type="ECO:0000313" key="2">
    <source>
        <dbReference type="Proteomes" id="UP001458880"/>
    </source>
</evidence>
<dbReference type="Pfam" id="PF05380">
    <property type="entry name" value="Peptidase_A17"/>
    <property type="match status" value="1"/>
</dbReference>
<gene>
    <name evidence="1" type="ORF">QE152_g30097</name>
</gene>
<dbReference type="Proteomes" id="UP001458880">
    <property type="component" value="Unassembled WGS sequence"/>
</dbReference>
<dbReference type="InterPro" id="IPR021109">
    <property type="entry name" value="Peptidase_aspartic_dom_sf"/>
</dbReference>
<reference evidence="1 2" key="1">
    <citation type="journal article" date="2024" name="BMC Genomics">
        <title>De novo assembly and annotation of Popillia japonica's genome with initial clues to its potential as an invasive pest.</title>
        <authorList>
            <person name="Cucini C."/>
            <person name="Boschi S."/>
            <person name="Funari R."/>
            <person name="Cardaioli E."/>
            <person name="Iannotti N."/>
            <person name="Marturano G."/>
            <person name="Paoli F."/>
            <person name="Bruttini M."/>
            <person name="Carapelli A."/>
            <person name="Frati F."/>
            <person name="Nardi F."/>
        </authorList>
    </citation>
    <scope>NUCLEOTIDE SEQUENCE [LARGE SCALE GENOMIC DNA]</scope>
    <source>
        <strain evidence="1">DMR45628</strain>
    </source>
</reference>
<protein>
    <submittedName>
        <fullName evidence="1">Pao retrotransposon peptidase</fullName>
    </submittedName>
</protein>
<name>A0AAW1JF21_POPJA</name>
<evidence type="ECO:0000313" key="1">
    <source>
        <dbReference type="EMBL" id="KAK9702270.1"/>
    </source>
</evidence>
<dbReference type="PANTHER" id="PTHR47331:SF1">
    <property type="entry name" value="GAG-LIKE PROTEIN"/>
    <property type="match status" value="1"/>
</dbReference>
<comment type="caution">
    <text evidence="1">The sequence shown here is derived from an EMBL/GenBank/DDBJ whole genome shotgun (WGS) entry which is preliminary data.</text>
</comment>
<keyword evidence="2" id="KW-1185">Reference proteome</keyword>
<accession>A0AAW1JF21</accession>